<keyword evidence="2" id="KW-1185">Reference proteome</keyword>
<dbReference type="Proteomes" id="UP000485880">
    <property type="component" value="Unassembled WGS sequence"/>
</dbReference>
<protein>
    <submittedName>
        <fullName evidence="1">Uncharacterized protein</fullName>
    </submittedName>
</protein>
<evidence type="ECO:0000313" key="2">
    <source>
        <dbReference type="Proteomes" id="UP000485880"/>
    </source>
</evidence>
<proteinExistence type="predicted"/>
<name>A0A8B6M0W5_METTU</name>
<comment type="caution">
    <text evidence="1">The sequence shown here is derived from an EMBL/GenBank/DDBJ whole genome shotgun (WGS) entry which is preliminary data.</text>
</comment>
<reference evidence="1 2" key="1">
    <citation type="submission" date="2019-05" db="EMBL/GenBank/DDBJ databases">
        <authorList>
            <person name="Farhan Ul Haque M."/>
        </authorList>
    </citation>
    <scope>NUCLEOTIDE SEQUENCE [LARGE SCALE GENOMIC DNA]</scope>
    <source>
        <strain evidence="1">2</strain>
    </source>
</reference>
<evidence type="ECO:0000313" key="1">
    <source>
        <dbReference type="EMBL" id="VTZ48677.1"/>
    </source>
</evidence>
<sequence>MYVVAVSSRMLSGWRLQRQAKACVMMKNISYEAMIAAMCASVPKSYPMFGGDSAFGWTRLATCV</sequence>
<dbReference type="EMBL" id="CABFMQ020000002">
    <property type="protein sequence ID" value="VTZ48677.1"/>
    <property type="molecule type" value="Genomic_DNA"/>
</dbReference>
<organism evidence="1 2">
    <name type="scientific">Methylocella tundrae</name>
    <dbReference type="NCBI Taxonomy" id="227605"/>
    <lineage>
        <taxon>Bacteria</taxon>
        <taxon>Pseudomonadati</taxon>
        <taxon>Pseudomonadota</taxon>
        <taxon>Alphaproteobacteria</taxon>
        <taxon>Hyphomicrobiales</taxon>
        <taxon>Beijerinckiaceae</taxon>
        <taxon>Methylocella</taxon>
    </lineage>
</organism>
<accession>A0A8B6M0W5</accession>
<gene>
    <name evidence="1" type="ORF">MPC4_100120</name>
</gene>
<dbReference type="AlphaFoldDB" id="A0A8B6M0W5"/>